<evidence type="ECO:0000313" key="1">
    <source>
        <dbReference type="EMBL" id="GAG45825.1"/>
    </source>
</evidence>
<dbReference type="AlphaFoldDB" id="X0XRE6"/>
<name>X0XRE6_9ZZZZ</name>
<sequence>VNRLLKQYREAKKIMQMVASGRTPRIAPGAPWPH</sequence>
<reference evidence="1" key="1">
    <citation type="journal article" date="2014" name="Front. Microbiol.">
        <title>High frequency of phylogenetically diverse reductive dehalogenase-homologous genes in deep subseafloor sedimentary metagenomes.</title>
        <authorList>
            <person name="Kawai M."/>
            <person name="Futagami T."/>
            <person name="Toyoda A."/>
            <person name="Takaki Y."/>
            <person name="Nishi S."/>
            <person name="Hori S."/>
            <person name="Arai W."/>
            <person name="Tsubouchi T."/>
            <person name="Morono Y."/>
            <person name="Uchiyama I."/>
            <person name="Ito T."/>
            <person name="Fujiyama A."/>
            <person name="Inagaki F."/>
            <person name="Takami H."/>
        </authorList>
    </citation>
    <scope>NUCLEOTIDE SEQUENCE</scope>
    <source>
        <strain evidence="1">Expedition CK06-06</strain>
    </source>
</reference>
<organism evidence="1">
    <name type="scientific">marine sediment metagenome</name>
    <dbReference type="NCBI Taxonomy" id="412755"/>
    <lineage>
        <taxon>unclassified sequences</taxon>
        <taxon>metagenomes</taxon>
        <taxon>ecological metagenomes</taxon>
    </lineage>
</organism>
<feature type="non-terminal residue" evidence="1">
    <location>
        <position position="1"/>
    </location>
</feature>
<comment type="caution">
    <text evidence="1">The sequence shown here is derived from an EMBL/GenBank/DDBJ whole genome shotgun (WGS) entry which is preliminary data.</text>
</comment>
<proteinExistence type="predicted"/>
<gene>
    <name evidence="1" type="ORF">S01H1_86142</name>
</gene>
<dbReference type="EMBL" id="BARS01059510">
    <property type="protein sequence ID" value="GAG45825.1"/>
    <property type="molecule type" value="Genomic_DNA"/>
</dbReference>
<accession>X0XRE6</accession>
<protein>
    <submittedName>
        <fullName evidence="1">Uncharacterized protein</fullName>
    </submittedName>
</protein>